<proteinExistence type="predicted"/>
<dbReference type="PROSITE" id="PS50263">
    <property type="entry name" value="CN_HYDROLASE"/>
    <property type="match status" value="1"/>
</dbReference>
<feature type="region of interest" description="Disordered" evidence="1">
    <location>
        <begin position="937"/>
        <end position="1018"/>
    </location>
</feature>
<dbReference type="PANTHER" id="PTHR11750">
    <property type="entry name" value="PROTEIN N-TERMINAL AMIDASE"/>
    <property type="match status" value="1"/>
</dbReference>
<dbReference type="InterPro" id="IPR039703">
    <property type="entry name" value="Nta1"/>
</dbReference>
<dbReference type="Gene3D" id="3.60.110.10">
    <property type="entry name" value="Carbon-nitrogen hydrolase"/>
    <property type="match status" value="1"/>
</dbReference>
<feature type="compositionally biased region" description="Basic and acidic residues" evidence="1">
    <location>
        <begin position="426"/>
        <end position="438"/>
    </location>
</feature>
<evidence type="ECO:0000313" key="4">
    <source>
        <dbReference type="Proteomes" id="UP000237441"/>
    </source>
</evidence>
<feature type="compositionally biased region" description="Low complexity" evidence="1">
    <location>
        <begin position="632"/>
        <end position="648"/>
    </location>
</feature>
<reference evidence="3 4" key="1">
    <citation type="submission" date="2016-07" db="EMBL/GenBank/DDBJ databases">
        <title>Comparative genomics of the entomopathogenic fungus Beauveria bassiana.</title>
        <authorList>
            <person name="Valero Jimenez C.A."/>
            <person name="Zwaan B.J."/>
            <person name="Van Kan J.A."/>
            <person name="Takken W."/>
            <person name="Debets A.J."/>
            <person name="Schoustra S.E."/>
            <person name="Koenraadt C.J."/>
        </authorList>
    </citation>
    <scope>NUCLEOTIDE SEQUENCE [LARGE SCALE GENOMIC DNA]</scope>
    <source>
        <strain evidence="3 4">ARSEF 8028</strain>
    </source>
</reference>
<dbReference type="InterPro" id="IPR003010">
    <property type="entry name" value="C-N_Hydrolase"/>
</dbReference>
<feature type="compositionally biased region" description="Basic and acidic residues" evidence="1">
    <location>
        <begin position="869"/>
        <end position="885"/>
    </location>
</feature>
<feature type="compositionally biased region" description="Low complexity" evidence="1">
    <location>
        <begin position="762"/>
        <end position="776"/>
    </location>
</feature>
<dbReference type="CDD" id="cd07566">
    <property type="entry name" value="ScNTA1_like"/>
    <property type="match status" value="1"/>
</dbReference>
<dbReference type="Pfam" id="PF00795">
    <property type="entry name" value="CN_hydrolase"/>
    <property type="match status" value="1"/>
</dbReference>
<evidence type="ECO:0000256" key="1">
    <source>
        <dbReference type="SAM" id="MobiDB-lite"/>
    </source>
</evidence>
<dbReference type="EMBL" id="JRHA01000005">
    <property type="protein sequence ID" value="PQK14877.1"/>
    <property type="molecule type" value="Genomic_DNA"/>
</dbReference>
<feature type="region of interest" description="Disordered" evidence="1">
    <location>
        <begin position="286"/>
        <end position="351"/>
    </location>
</feature>
<sequence>MRIGCLQFAPKVGDIENNLNRADAVLSKANVEELDLMVLPELAFTGYNFRSLHEISPFLEPSGSGITSLWARTMALKYECVVTAGYPEKVDVSPKWPTGPEYYNSAIVVNADGETIANYRKSFLYYTDESWALEGKGFYYGFIPGVGNTSIGICMDINPYKFEAPWHAYEFAFHVLEMQTNIVIMSMAWMTREESRMFSRMPNEPDMDTLTYWVTRLEPLIRAETEGEIIVVFCNRTGSEGDATYAGTSAVIGIENGEVNVYGLLGRGQKELLVVDTSEPPFAKLVYRPEEEEEQVNPDEVKNSSLTGSDPTAPDHSTPATSDQGSDLEAEARAPSQAQAAERRDISLSGMANKSTVSLSLVDAPFTTSRDPSRGRLPQRKADLVPPPPPMVPTFPGDVSKEEANSPLIPAPKGMVSTGAAPTPDKLTEPKHPTEKKSVTPIDVSAANSAATFRSPATEGPITIPQPSLPSPRDQALRPKLIIPQSPPMQPRQIHPSNPASARSVLSNNSFRSEISFHSVKSDESEASTLTIRSNPRPPEDSTPYPHSGMPLSGYPQKKKIYGGYVKIKTDAQFSSNFSPTTPFEDMSPVASSWYSRQPDSALRTPNSAGGWFPGTPIGRKPEPFPWHALGSARSRSRTSSRFATAKTPEPGTAVTAVPQGPMEYDERRKTPKRPSSPKSRNASRSRTRDRSSSALSQREYAVVSQHLENVSNRACSVEQPEEIYANGVYAEEPAKSTLHSGKGPTPTLHGRSNNKEEKDTSSWSSSVPIAASPSILDRDAPRRMVIPTPVALEYYRPIGAAAYHQRSNSFSTRDEYYSFSPVAAIKEDSCPRTISRGRQPGPGAPGAPGAPGTPVAPADVRGKAPVGSRDRTSSADSTRNDVLHHRVRRSSNRRENSAPSDRNNSRSQRHHRSGQSSRAEDRLEFERVEAIICPNCPVHGRRSSSSATHGRSHRSSRCRNHGPSASQDAEQRRRHGESGSTVSTSSRHAETQTVVAGSDANRGPVSAPLTTTRSPDHSVALAQDIQRPTTAPSTFNPPTPKAMSYIPLDDVEFEGDDERTGEFTLLQASVITYAEEKTPTAVQMSAMA</sequence>
<feature type="compositionally biased region" description="Basic residues" evidence="1">
    <location>
        <begin position="951"/>
        <end position="961"/>
    </location>
</feature>
<feature type="domain" description="CN hydrolase" evidence="2">
    <location>
        <begin position="1"/>
        <end position="279"/>
    </location>
</feature>
<feature type="compositionally biased region" description="Polar residues" evidence="1">
    <location>
        <begin position="495"/>
        <end position="513"/>
    </location>
</feature>
<dbReference type="PANTHER" id="PTHR11750:SF26">
    <property type="entry name" value="PROTEIN N-TERMINAL AMIDASE"/>
    <property type="match status" value="1"/>
</dbReference>
<dbReference type="OrthoDB" id="201515at2759"/>
<dbReference type="InterPro" id="IPR036526">
    <property type="entry name" value="C-N_Hydrolase_sf"/>
</dbReference>
<feature type="compositionally biased region" description="Polar residues" evidence="1">
    <location>
        <begin position="590"/>
        <end position="608"/>
    </location>
</feature>
<organism evidence="3 4">
    <name type="scientific">Beauveria bassiana</name>
    <name type="common">White muscardine disease fungus</name>
    <name type="synonym">Tritirachium shiotae</name>
    <dbReference type="NCBI Taxonomy" id="176275"/>
    <lineage>
        <taxon>Eukaryota</taxon>
        <taxon>Fungi</taxon>
        <taxon>Dikarya</taxon>
        <taxon>Ascomycota</taxon>
        <taxon>Pezizomycotina</taxon>
        <taxon>Sordariomycetes</taxon>
        <taxon>Hypocreomycetidae</taxon>
        <taxon>Hypocreales</taxon>
        <taxon>Cordycipitaceae</taxon>
        <taxon>Beauveria</taxon>
    </lineage>
</organism>
<dbReference type="GO" id="GO:0070773">
    <property type="term" value="F:protein-N-terminal glutamine amidohydrolase activity"/>
    <property type="evidence" value="ECO:0007669"/>
    <property type="project" value="InterPro"/>
</dbReference>
<accession>A0A2S7YFK8</accession>
<feature type="region of interest" description="Disordered" evidence="1">
    <location>
        <begin position="735"/>
        <end position="784"/>
    </location>
</feature>
<gene>
    <name evidence="3" type="ORF">BB8028_0005g03990</name>
</gene>
<feature type="compositionally biased region" description="Polar residues" evidence="1">
    <location>
        <begin position="979"/>
        <end position="996"/>
    </location>
</feature>
<feature type="region of interest" description="Disordered" evidence="1">
    <location>
        <begin position="829"/>
        <end position="923"/>
    </location>
</feature>
<name>A0A2S7YFK8_BEABA</name>
<evidence type="ECO:0000259" key="2">
    <source>
        <dbReference type="PROSITE" id="PS50263"/>
    </source>
</evidence>
<dbReference type="GO" id="GO:0030163">
    <property type="term" value="P:protein catabolic process"/>
    <property type="evidence" value="ECO:0007669"/>
    <property type="project" value="TreeGrafter"/>
</dbReference>
<dbReference type="GO" id="GO:0008418">
    <property type="term" value="F:protein-N-terminal asparagine amidohydrolase activity"/>
    <property type="evidence" value="ECO:0007669"/>
    <property type="project" value="InterPro"/>
</dbReference>
<comment type="caution">
    <text evidence="3">The sequence shown here is derived from an EMBL/GenBank/DDBJ whole genome shotgun (WGS) entry which is preliminary data.</text>
</comment>
<dbReference type="AlphaFoldDB" id="A0A2S7YFK8"/>
<protein>
    <recommendedName>
        <fullName evidence="2">CN hydrolase domain-containing protein</fullName>
    </recommendedName>
</protein>
<dbReference type="Proteomes" id="UP000237441">
    <property type="component" value="Unassembled WGS sequence"/>
</dbReference>
<feature type="region of interest" description="Disordered" evidence="1">
    <location>
        <begin position="1024"/>
        <end position="1043"/>
    </location>
</feature>
<dbReference type="SUPFAM" id="SSF56317">
    <property type="entry name" value="Carbon-nitrogen hydrolase"/>
    <property type="match status" value="1"/>
</dbReference>
<feature type="region of interest" description="Disordered" evidence="1">
    <location>
        <begin position="363"/>
        <end position="556"/>
    </location>
</feature>
<evidence type="ECO:0000313" key="3">
    <source>
        <dbReference type="EMBL" id="PQK14877.1"/>
    </source>
</evidence>
<feature type="region of interest" description="Disordered" evidence="1">
    <location>
        <begin position="576"/>
        <end position="701"/>
    </location>
</feature>